<evidence type="ECO:0000313" key="3">
    <source>
        <dbReference type="EMBL" id="MCW3808141.1"/>
    </source>
</evidence>
<dbReference type="AlphaFoldDB" id="A0AAE3MIM3"/>
<evidence type="ECO:0000259" key="2">
    <source>
        <dbReference type="Pfam" id="PF14319"/>
    </source>
</evidence>
<dbReference type="InterPro" id="IPR007069">
    <property type="entry name" value="Transposase_32"/>
</dbReference>
<feature type="domain" description="Transposase IS801/IS1294" evidence="1">
    <location>
        <begin position="105"/>
        <end position="256"/>
    </location>
</feature>
<feature type="domain" description="Transposase zinc-binding" evidence="2">
    <location>
        <begin position="1"/>
        <end position="63"/>
    </location>
</feature>
<accession>A0AAE3MIM3</accession>
<dbReference type="GO" id="GO:0004803">
    <property type="term" value="F:transposase activity"/>
    <property type="evidence" value="ECO:0007669"/>
    <property type="project" value="InterPro"/>
</dbReference>
<dbReference type="RefSeq" id="WP_301202708.1">
    <property type="nucleotide sequence ID" value="NZ_JAPDPI010000121.1"/>
</dbReference>
<name>A0AAE3MIM3_9BACT</name>
<dbReference type="Proteomes" id="UP001207408">
    <property type="component" value="Unassembled WGS sequence"/>
</dbReference>
<proteinExistence type="predicted"/>
<evidence type="ECO:0000259" key="1">
    <source>
        <dbReference type="Pfam" id="PF04986"/>
    </source>
</evidence>
<feature type="non-terminal residue" evidence="3">
    <location>
        <position position="1"/>
    </location>
</feature>
<dbReference type="PANTHER" id="PTHR37023:SF1">
    <property type="entry name" value="ISSOD25 TRANSPOSASE TNPA_ISSOD25"/>
    <property type="match status" value="1"/>
</dbReference>
<reference evidence="3" key="1">
    <citation type="submission" date="2022-10" db="EMBL/GenBank/DDBJ databases">
        <authorList>
            <person name="Yu W.X."/>
        </authorList>
    </citation>
    <scope>NUCLEOTIDE SEQUENCE</scope>
    <source>
        <strain evidence="3">D04</strain>
    </source>
</reference>
<dbReference type="Pfam" id="PF14319">
    <property type="entry name" value="Zn_Tnp_IS91"/>
    <property type="match status" value="1"/>
</dbReference>
<dbReference type="GO" id="GO:0003677">
    <property type="term" value="F:DNA binding"/>
    <property type="evidence" value="ECO:0007669"/>
    <property type="project" value="InterPro"/>
</dbReference>
<gene>
    <name evidence="3" type="ORF">OM074_21155</name>
</gene>
<dbReference type="GO" id="GO:0006313">
    <property type="term" value="P:DNA transposition"/>
    <property type="evidence" value="ECO:0007669"/>
    <property type="project" value="InterPro"/>
</dbReference>
<protein>
    <submittedName>
        <fullName evidence="3">Transposase</fullName>
    </submittedName>
</protein>
<feature type="non-terminal residue" evidence="3">
    <location>
        <position position="257"/>
    </location>
</feature>
<dbReference type="EMBL" id="JAPDPI010000121">
    <property type="protein sequence ID" value="MCW3808141.1"/>
    <property type="molecule type" value="Genomic_DNA"/>
</dbReference>
<evidence type="ECO:0000313" key="4">
    <source>
        <dbReference type="Proteomes" id="UP001207408"/>
    </source>
</evidence>
<dbReference type="PANTHER" id="PTHR37023">
    <property type="entry name" value="TRANSPOSASE"/>
    <property type="match status" value="1"/>
</dbReference>
<comment type="caution">
    <text evidence="3">The sequence shown here is derived from an EMBL/GenBank/DDBJ whole genome shotgun (WGS) entry which is preliminary data.</text>
</comment>
<dbReference type="InterPro" id="IPR026889">
    <property type="entry name" value="Zn_Tnp"/>
</dbReference>
<organism evidence="3 4">
    <name type="scientific">Plebeiibacterium marinum</name>
    <dbReference type="NCBI Taxonomy" id="2992111"/>
    <lineage>
        <taxon>Bacteria</taxon>
        <taxon>Pseudomonadati</taxon>
        <taxon>Bacteroidota</taxon>
        <taxon>Bacteroidia</taxon>
        <taxon>Marinilabiliales</taxon>
        <taxon>Marinilabiliaceae</taxon>
        <taxon>Plebeiibacterium</taxon>
    </lineage>
</organism>
<sequence length="257" mass="29869">SCRTPQLGGSVLACSSCGSVHYVMHSCRNRHCPRCQGIDKELWIEDRKQDLLPVKYYHVVFTVPHLLLELFRFNRKTMYNLLFEKSWETICHFASDPKLLGAQPGAIAILHTWDQQLKYHPHVHYIIPAGGIDSNGKWKNTKQNGDFLFDVKQMSEKFSAIFAKKLRKLKQQGKINKFVPRDLIPEPWVVYAKQAFGSSHSVVEYLGRYSHRVAISNARILKVTDTHVTFKWCNRKENYKTQTQTITGVEFLKRFIE</sequence>
<dbReference type="Pfam" id="PF04986">
    <property type="entry name" value="Y2_Tnp"/>
    <property type="match status" value="1"/>
</dbReference>
<keyword evidence="4" id="KW-1185">Reference proteome</keyword>